<organism evidence="1 2">
    <name type="scientific">Candidatus Acidulodesulfobacterium acidiphilum</name>
    <dbReference type="NCBI Taxonomy" id="2597224"/>
    <lineage>
        <taxon>Bacteria</taxon>
        <taxon>Deltaproteobacteria</taxon>
        <taxon>Candidatus Acidulodesulfobacterales</taxon>
        <taxon>Candidatus Acidulodesulfobacterium</taxon>
    </lineage>
</organism>
<dbReference type="SUPFAM" id="SSF52540">
    <property type="entry name" value="P-loop containing nucleoside triphosphate hydrolases"/>
    <property type="match status" value="1"/>
</dbReference>
<protein>
    <submittedName>
        <fullName evidence="1">Uncharacterized protein</fullName>
    </submittedName>
</protein>
<dbReference type="InterPro" id="IPR027417">
    <property type="entry name" value="P-loop_NTPase"/>
</dbReference>
<dbReference type="Proteomes" id="UP000322454">
    <property type="component" value="Unassembled WGS sequence"/>
</dbReference>
<dbReference type="AlphaFoldDB" id="A0A520XB16"/>
<evidence type="ECO:0000313" key="1">
    <source>
        <dbReference type="EMBL" id="RZV38403.1"/>
    </source>
</evidence>
<proteinExistence type="predicted"/>
<dbReference type="EMBL" id="SHMQ01000019">
    <property type="protein sequence ID" value="RZV38403.1"/>
    <property type="molecule type" value="Genomic_DNA"/>
</dbReference>
<name>A0A520XB16_9DELT</name>
<comment type="caution">
    <text evidence="1">The sequence shown here is derived from an EMBL/GenBank/DDBJ whole genome shotgun (WGS) entry which is preliminary data.</text>
</comment>
<dbReference type="InterPro" id="IPR023191">
    <property type="entry name" value="DNMP_kinase_N"/>
</dbReference>
<evidence type="ECO:0000313" key="2">
    <source>
        <dbReference type="Proteomes" id="UP000322454"/>
    </source>
</evidence>
<gene>
    <name evidence="1" type="ORF">EVJ48_07075</name>
</gene>
<dbReference type="Gene3D" id="1.10.238.70">
    <property type="match status" value="1"/>
</dbReference>
<dbReference type="Gene3D" id="3.40.50.300">
    <property type="entry name" value="P-loop containing nucleotide triphosphate hydrolases"/>
    <property type="match status" value="1"/>
</dbReference>
<sequence>MDKFKFKEETNTIIVNIMGKKGSGKTYASGEIAKFLLNEGYSVYMDAFGTELKKIVMLFFGVSKTNFDKAVNGGAVLKERIKSLYLYVHKNIGKEYEFNNVGANNHVYKDINKEIEKDLEFLNRFMQDKDVRKILQYTGTEIIRKIEPDFFTEALKHKLKKIKNGADYIIISDCRFINEYEMLNKEFQNVKNFYITADEIDDNDKHISEIEINQIIVAYGNEIINVKNDKNKPLDIGMFKLF</sequence>
<reference evidence="1 2" key="1">
    <citation type="submission" date="2019-01" db="EMBL/GenBank/DDBJ databases">
        <title>Insights into ecological role of a new deltaproteobacterial order Candidatus Sinidesulfobacterales (Sva0485) by metagenomics and metatranscriptomics.</title>
        <authorList>
            <person name="Tan S."/>
            <person name="Liu J."/>
            <person name="Fang Y."/>
            <person name="Hedlund B."/>
            <person name="Lian Z.-H."/>
            <person name="Huang L.-Y."/>
            <person name="Li J.-T."/>
            <person name="Huang L.-N."/>
            <person name="Li W.-J."/>
            <person name="Jiang H.-C."/>
            <person name="Dong H.-L."/>
            <person name="Shu W.-S."/>
        </authorList>
    </citation>
    <scope>NUCLEOTIDE SEQUENCE [LARGE SCALE GENOMIC DNA]</scope>
    <source>
        <strain evidence="1">AP4</strain>
    </source>
</reference>
<accession>A0A520XB16</accession>